<dbReference type="GO" id="GO:0006260">
    <property type="term" value="P:DNA replication"/>
    <property type="evidence" value="ECO:0007669"/>
    <property type="project" value="TreeGrafter"/>
</dbReference>
<dbReference type="SMART" id="SM00435">
    <property type="entry name" value="TOPEUc"/>
    <property type="match status" value="1"/>
</dbReference>
<feature type="compositionally biased region" description="Polar residues" evidence="13">
    <location>
        <begin position="58"/>
        <end position="91"/>
    </location>
</feature>
<feature type="compositionally biased region" description="Polar residues" evidence="13">
    <location>
        <begin position="252"/>
        <end position="264"/>
    </location>
</feature>
<evidence type="ECO:0000256" key="12">
    <source>
        <dbReference type="SAM" id="Coils"/>
    </source>
</evidence>
<feature type="compositionally biased region" description="Low complexity" evidence="13">
    <location>
        <begin position="286"/>
        <end position="307"/>
    </location>
</feature>
<dbReference type="FunFam" id="1.10.132.10:FF:000002">
    <property type="entry name" value="DNA topoisomerase I"/>
    <property type="match status" value="1"/>
</dbReference>
<comment type="similarity">
    <text evidence="3 10 11">Belongs to the type IB topoisomerase family.</text>
</comment>
<evidence type="ECO:0000313" key="16">
    <source>
        <dbReference type="Proteomes" id="UP000824120"/>
    </source>
</evidence>
<feature type="region of interest" description="Disordered" evidence="13">
    <location>
        <begin position="1"/>
        <end position="334"/>
    </location>
</feature>
<dbReference type="InterPro" id="IPR018521">
    <property type="entry name" value="TopoIB_AS"/>
</dbReference>
<dbReference type="GO" id="GO:0006265">
    <property type="term" value="P:DNA topological change"/>
    <property type="evidence" value="ECO:0007669"/>
    <property type="project" value="UniProtKB-UniRule"/>
</dbReference>
<evidence type="ECO:0000256" key="5">
    <source>
        <dbReference type="ARBA" id="ARBA00023029"/>
    </source>
</evidence>
<dbReference type="InterPro" id="IPR013034">
    <property type="entry name" value="DNA_topo_DNA_db_N_dom1"/>
</dbReference>
<dbReference type="Pfam" id="PF14370">
    <property type="entry name" value="Topo_C_assoc"/>
    <property type="match status" value="1"/>
</dbReference>
<evidence type="ECO:0000256" key="7">
    <source>
        <dbReference type="ARBA" id="ARBA00023125"/>
    </source>
</evidence>
<protein>
    <recommendedName>
        <fullName evidence="11">DNA topoisomerase I</fullName>
        <ecNumber evidence="11">5.6.2.1</ecNumber>
    </recommendedName>
    <alternativeName>
        <fullName evidence="11">DNA topoisomerase 1</fullName>
    </alternativeName>
</protein>
<dbReference type="InterPro" id="IPR036202">
    <property type="entry name" value="TopoI_DNA-bd_euk_N_sf"/>
</dbReference>
<evidence type="ECO:0000256" key="2">
    <source>
        <dbReference type="ARBA" id="ARBA00004123"/>
    </source>
</evidence>
<reference evidence="15 16" key="1">
    <citation type="submission" date="2020-09" db="EMBL/GenBank/DDBJ databases">
        <title>De no assembly of potato wild relative species, Solanum commersonii.</title>
        <authorList>
            <person name="Cho K."/>
        </authorList>
    </citation>
    <scope>NUCLEOTIDE SEQUENCE [LARGE SCALE GENOMIC DNA]</scope>
    <source>
        <strain evidence="15">LZ3.2</strain>
        <tissue evidence="15">Leaf</tissue>
    </source>
</reference>
<dbReference type="InterPro" id="IPR013030">
    <property type="entry name" value="DNA_topo_DNA_db_N_dom2"/>
</dbReference>
<keyword evidence="7 10" id="KW-0238">DNA-binding</keyword>
<dbReference type="CDD" id="cd00660">
    <property type="entry name" value="Topoisomer_IB_N"/>
    <property type="match status" value="1"/>
</dbReference>
<keyword evidence="4" id="KW-0597">Phosphoprotein</keyword>
<dbReference type="Gene3D" id="3.90.15.10">
    <property type="entry name" value="Topoisomerase I, Chain A, domain 3"/>
    <property type="match status" value="1"/>
</dbReference>
<evidence type="ECO:0000256" key="11">
    <source>
        <dbReference type="RuleBase" id="RU365101"/>
    </source>
</evidence>
<dbReference type="OrthoDB" id="47179at2759"/>
<dbReference type="CDD" id="cd00659">
    <property type="entry name" value="Topo_IB_C"/>
    <property type="match status" value="1"/>
</dbReference>
<evidence type="ECO:0000259" key="14">
    <source>
        <dbReference type="SMART" id="SM00435"/>
    </source>
</evidence>
<dbReference type="SUPFAM" id="SSF56741">
    <property type="entry name" value="Eukaryotic DNA topoisomerase I, N-terminal DNA-binding fragment"/>
    <property type="match status" value="1"/>
</dbReference>
<dbReference type="Pfam" id="PF02919">
    <property type="entry name" value="Topoisom_I_N"/>
    <property type="match status" value="1"/>
</dbReference>
<evidence type="ECO:0000256" key="9">
    <source>
        <dbReference type="ARBA" id="ARBA00023242"/>
    </source>
</evidence>
<keyword evidence="8 10" id="KW-0413">Isomerase</keyword>
<feature type="compositionally biased region" description="Polar residues" evidence="13">
    <location>
        <begin position="108"/>
        <end position="120"/>
    </location>
</feature>
<dbReference type="Gene3D" id="2.170.11.10">
    <property type="entry name" value="DNA Topoisomerase I, domain 2"/>
    <property type="match status" value="1"/>
</dbReference>
<comment type="caution">
    <text evidence="15">The sequence shown here is derived from an EMBL/GenBank/DDBJ whole genome shotgun (WGS) entry which is preliminary data.</text>
</comment>
<dbReference type="InterPro" id="IPR014711">
    <property type="entry name" value="TopoI_cat_a-hlx-sub_euk"/>
</dbReference>
<dbReference type="InterPro" id="IPR013499">
    <property type="entry name" value="TopoI_euk"/>
</dbReference>
<dbReference type="InterPro" id="IPR011010">
    <property type="entry name" value="DNA_brk_join_enz"/>
</dbReference>
<dbReference type="PRINTS" id="PR00416">
    <property type="entry name" value="EUTPISMRASEI"/>
</dbReference>
<keyword evidence="16" id="KW-1185">Reference proteome</keyword>
<evidence type="ECO:0000256" key="8">
    <source>
        <dbReference type="ARBA" id="ARBA00023235"/>
    </source>
</evidence>
<dbReference type="Pfam" id="PF01028">
    <property type="entry name" value="Topoisom_I"/>
    <property type="match status" value="1"/>
</dbReference>
<dbReference type="GO" id="GO:0007059">
    <property type="term" value="P:chromosome segregation"/>
    <property type="evidence" value="ECO:0007669"/>
    <property type="project" value="TreeGrafter"/>
</dbReference>
<dbReference type="GO" id="GO:0003677">
    <property type="term" value="F:DNA binding"/>
    <property type="evidence" value="ECO:0007669"/>
    <property type="project" value="UniProtKB-UniRule"/>
</dbReference>
<evidence type="ECO:0000256" key="10">
    <source>
        <dbReference type="PROSITE-ProRule" id="PRU01382"/>
    </source>
</evidence>
<gene>
    <name evidence="15" type="ORF">H5410_037993</name>
</gene>
<comment type="catalytic activity">
    <reaction evidence="1 10 11">
        <text>ATP-independent breakage of single-stranded DNA, followed by passage and rejoining.</text>
        <dbReference type="EC" id="5.6.2.1"/>
    </reaction>
</comment>
<dbReference type="InterPro" id="IPR001631">
    <property type="entry name" value="TopoI"/>
</dbReference>
<dbReference type="InterPro" id="IPR013500">
    <property type="entry name" value="TopoI_cat_euk"/>
</dbReference>
<dbReference type="EC" id="5.6.2.1" evidence="11"/>
<dbReference type="SUPFAM" id="SSF56349">
    <property type="entry name" value="DNA breaking-rejoining enzymes"/>
    <property type="match status" value="1"/>
</dbReference>
<dbReference type="GO" id="GO:0005730">
    <property type="term" value="C:nucleolus"/>
    <property type="evidence" value="ECO:0007669"/>
    <property type="project" value="TreeGrafter"/>
</dbReference>
<dbReference type="PANTHER" id="PTHR10290:SF23">
    <property type="entry name" value="DNA TOPOISOMERASE 1 BETA"/>
    <property type="match status" value="1"/>
</dbReference>
<proteinExistence type="inferred from homology"/>
<evidence type="ECO:0000256" key="3">
    <source>
        <dbReference type="ARBA" id="ARBA00006645"/>
    </source>
</evidence>
<feature type="compositionally biased region" description="Basic residues" evidence="13">
    <location>
        <begin position="308"/>
        <end position="321"/>
    </location>
</feature>
<feature type="compositionally biased region" description="Low complexity" evidence="13">
    <location>
        <begin position="198"/>
        <end position="209"/>
    </location>
</feature>
<feature type="active site" description="O-(3'-phospho-DNA)-tyrosine intermediate" evidence="10">
    <location>
        <position position="864"/>
    </location>
</feature>
<dbReference type="InterPro" id="IPR051062">
    <property type="entry name" value="Topoisomerase_IB"/>
</dbReference>
<sequence length="905" mass="101181">MAVEAFAKTNLMEDIDDDDDMPLVFKRSSTTSKQNQSNSSSQKQDGRLGRQVPDVRSPNGQSSSTHKVKTATSSKASPAVSPLTSPKASPLSSRTSPAPNSRPSSSAGNQAKNVNQQSNIAPKESKQAVEPKSESNDEAEDSEDDKPLSARVPSGLSKSNSIHANKVLGTSTSVQKSRPPKKEDSDDEIPLASKFQMKSSAGASTSKFSSSEEVKPKIRQNGLPSATVLSKRPPGEVKSAAQASVKKPRLSDASTPVSSKQPSVKTEKKTEDDDDEVPLSQRIKKAVASASKVSSVKKATKVVSSSMKKTKKKLKKPKYSKSSKLQPSSGDGQKWTTLEHNGVIFPPPYKPHGVKMLYKGKPVDLTPEQEEVATMYAVMLDTEYLTKLQFKENFMNDWRKILGKNHVIQKLEECDFTPIYEWHQSEKEKKKQMSSEEKKALREEKLKQEEKYMWAIVDGVKEKVGNFRVEPPGLFRGRGEHPKMGKLKRRIRPNDITINIGKGVPVPECPIPGQRWKEVRHDNTVTWLAFWNDPINPREFKYVFLAASSSLKGQSDKEKYEKARRLKDYIEGIRSAYTKDFTSKDPVKRQIAVATYLIDKLALRAGNEKDDDEADTVGCCTLKVENVEPVPPNILKFDFLGKDSIRYQNEVAVYEPVFKAIQQFRSGKKGGDDLFDKLDTSKLNAHLKELMPGLTAKVFRTYNASFTLEQQVSCFLRLEVLFDYCVTHDYAACQPELVRLTKLTQGGELADKVAVYNVANKEVAIICNHQRTVSKSHSVQISRLNEKIDELKAILEEFKVDLARAKKGKPPVKGADGKAKRNLTPEALQKKIDQTNVKIDNIERQIETKEELKTVALGTSKINYLDPRITVAWCKRHEVPIEKMFNKSLLAKFAWAMDVEPSFTF</sequence>
<evidence type="ECO:0000313" key="15">
    <source>
        <dbReference type="EMBL" id="KAG5596761.1"/>
    </source>
</evidence>
<evidence type="ECO:0000256" key="4">
    <source>
        <dbReference type="ARBA" id="ARBA00022553"/>
    </source>
</evidence>
<evidence type="ECO:0000256" key="1">
    <source>
        <dbReference type="ARBA" id="ARBA00000213"/>
    </source>
</evidence>
<feature type="coiled-coil region" evidence="12">
    <location>
        <begin position="424"/>
        <end position="451"/>
    </location>
</feature>
<dbReference type="InterPro" id="IPR008336">
    <property type="entry name" value="TopoI_DNA-bd_euk"/>
</dbReference>
<feature type="compositionally biased region" description="Low complexity" evidence="13">
    <location>
        <begin position="28"/>
        <end position="43"/>
    </location>
</feature>
<dbReference type="PROSITE" id="PS00176">
    <property type="entry name" value="TOPO_IB_1"/>
    <property type="match status" value="1"/>
</dbReference>
<dbReference type="Gene3D" id="1.10.10.41">
    <property type="entry name" value="Yeast DNA topoisomerase - domain 1"/>
    <property type="match status" value="1"/>
</dbReference>
<comment type="function">
    <text evidence="11">Releases the supercoiling and torsional tension of DNA introduced during the DNA replication and transcription by transiently cleaving and rejoining one strand of the DNA duplex. Introduces a single-strand break via transesterification at the specific target site 5'-[CT]CCTTp site in duplex DNA. The scissile phosphodiester is attacked by the catalytic tyrosine of the enzyme, resulting in the formation of a DNA-(3'-phosphotyrosyl)-enzyme intermediate and the expulsion of a 5'-OH DNA strand. The free DNA strand then undergoes passage around the unbroken strand thus removing DNA supercoils. Finally, in the religation step, the DNA 5'-OH attacks the covalent intermediate to expel the active-site tyrosine and restore the DNA phosphodiester backbone.</text>
</comment>
<evidence type="ECO:0000256" key="13">
    <source>
        <dbReference type="SAM" id="MobiDB-lite"/>
    </source>
</evidence>
<dbReference type="InterPro" id="IPR025834">
    <property type="entry name" value="TopoI_C_dom"/>
</dbReference>
<dbReference type="FunFam" id="1.10.10.41:FF:000001">
    <property type="entry name" value="DNA topoisomerase I"/>
    <property type="match status" value="1"/>
</dbReference>
<feature type="compositionally biased region" description="Basic and acidic residues" evidence="13">
    <location>
        <begin position="123"/>
        <end position="135"/>
    </location>
</feature>
<dbReference type="GO" id="GO:0003917">
    <property type="term" value="F:DNA topoisomerase type I (single strand cut, ATP-independent) activity"/>
    <property type="evidence" value="ECO:0007669"/>
    <property type="project" value="UniProtKB-UniRule"/>
</dbReference>
<feature type="compositionally biased region" description="Polar residues" evidence="13">
    <location>
        <begin position="156"/>
        <end position="176"/>
    </location>
</feature>
<keyword evidence="5 10" id="KW-0799">Topoisomerase</keyword>
<dbReference type="GO" id="GO:0005694">
    <property type="term" value="C:chromosome"/>
    <property type="evidence" value="ECO:0007669"/>
    <property type="project" value="InterPro"/>
</dbReference>
<feature type="domain" description="DNA topoisomerase I eukaryotic-type" evidence="14">
    <location>
        <begin position="474"/>
        <end position="878"/>
    </location>
</feature>
<dbReference type="PANTHER" id="PTHR10290">
    <property type="entry name" value="DNA TOPOISOMERASE I"/>
    <property type="match status" value="1"/>
</dbReference>
<organism evidence="15 16">
    <name type="scientific">Solanum commersonii</name>
    <name type="common">Commerson's wild potato</name>
    <name type="synonym">Commerson's nightshade</name>
    <dbReference type="NCBI Taxonomy" id="4109"/>
    <lineage>
        <taxon>Eukaryota</taxon>
        <taxon>Viridiplantae</taxon>
        <taxon>Streptophyta</taxon>
        <taxon>Embryophyta</taxon>
        <taxon>Tracheophyta</taxon>
        <taxon>Spermatophyta</taxon>
        <taxon>Magnoliopsida</taxon>
        <taxon>eudicotyledons</taxon>
        <taxon>Gunneridae</taxon>
        <taxon>Pentapetalae</taxon>
        <taxon>asterids</taxon>
        <taxon>lamiids</taxon>
        <taxon>Solanales</taxon>
        <taxon>Solanaceae</taxon>
        <taxon>Solanoideae</taxon>
        <taxon>Solaneae</taxon>
        <taxon>Solanum</taxon>
    </lineage>
</organism>
<dbReference type="EMBL" id="JACXVP010000007">
    <property type="protein sequence ID" value="KAG5596761.1"/>
    <property type="molecule type" value="Genomic_DNA"/>
</dbReference>
<keyword evidence="9" id="KW-0539">Nucleus</keyword>
<accession>A0A9J5Y8T5</accession>
<dbReference type="Proteomes" id="UP000824120">
    <property type="component" value="Chromosome 7"/>
</dbReference>
<feature type="coiled-coil region" evidence="12">
    <location>
        <begin position="781"/>
        <end position="808"/>
    </location>
</feature>
<dbReference type="FunFam" id="3.90.15.10:FF:000003">
    <property type="entry name" value="DNA topoisomerase I"/>
    <property type="match status" value="1"/>
</dbReference>
<feature type="compositionally biased region" description="Low complexity" evidence="13">
    <location>
        <begin position="92"/>
        <end position="107"/>
    </location>
</feature>
<dbReference type="FunFam" id="2.170.11.10:FF:000001">
    <property type="entry name" value="DNA topoisomerase I"/>
    <property type="match status" value="1"/>
</dbReference>
<keyword evidence="6 12" id="KW-0175">Coiled coil</keyword>
<comment type="subcellular location">
    <subcellularLocation>
        <location evidence="2">Nucleus</location>
    </subcellularLocation>
</comment>
<dbReference type="AlphaFoldDB" id="A0A9J5Y8T5"/>
<dbReference type="Gene3D" id="1.10.132.10">
    <property type="match status" value="1"/>
</dbReference>
<evidence type="ECO:0000256" key="6">
    <source>
        <dbReference type="ARBA" id="ARBA00023054"/>
    </source>
</evidence>
<dbReference type="InterPro" id="IPR014727">
    <property type="entry name" value="TopoI_cat_a/b-sub_euk"/>
</dbReference>
<name>A0A9J5Y8T5_SOLCO</name>
<dbReference type="PROSITE" id="PS52038">
    <property type="entry name" value="TOPO_IB_2"/>
    <property type="match status" value="1"/>
</dbReference>